<dbReference type="CDD" id="cd00085">
    <property type="entry name" value="HNHc"/>
    <property type="match status" value="1"/>
</dbReference>
<dbReference type="Gene3D" id="1.10.30.50">
    <property type="match status" value="1"/>
</dbReference>
<dbReference type="InterPro" id="IPR003870">
    <property type="entry name" value="DUF222"/>
</dbReference>
<keyword evidence="4" id="KW-1185">Reference proteome</keyword>
<keyword evidence="3" id="KW-0540">Nuclease</keyword>
<dbReference type="GO" id="GO:0004519">
    <property type="term" value="F:endonuclease activity"/>
    <property type="evidence" value="ECO:0007669"/>
    <property type="project" value="UniProtKB-KW"/>
</dbReference>
<evidence type="ECO:0000259" key="2">
    <source>
        <dbReference type="SMART" id="SM00507"/>
    </source>
</evidence>
<evidence type="ECO:0000313" key="3">
    <source>
        <dbReference type="EMBL" id="GEK87820.1"/>
    </source>
</evidence>
<dbReference type="SMART" id="SM00507">
    <property type="entry name" value="HNHc"/>
    <property type="match status" value="1"/>
</dbReference>
<sequence length="485" mass="52246">MNSIVARLRDLEEILDSAVSDAFGSEQIPGMTDTDVAELLAVTGRVQRRIEGLQVEATVQVDDRSGGLKEDRMTTRYGCSRPADLVRMLTGSDTRAASRLVKAGRLVRRDSGITDGAFLPAQYQALREVMVDGDLGLAGLLAATDPIEQSARRISDEDRVEADRQLADFARGIDHAASGDETPGPAPLPEDLGTLARVMVAYLDPDGVEPTDEAAMRGRYFLIGMVKDGAAPVRGSILPEIAEQLTLLMDSLLNPKVNDADESDQEGGSTRAGVRFEPSDETDSEAPAFADTRTRGQKLHDALAAIVNTAASSDLFPHLGGAAPTLVIAATAADLVAGHGWASTGRDGDLVSITTALQTACAGGIQRILFDEQGRIASIGTSSRIFNALQRRAITIRDGGCVIPGCTVPPTWCEVHHVREHADGGPTHTDNGVLLCWFHHRTLHLTEWVIRMNHGIPEVRGPAWWDPHQHWHRARSPYKRQPVPG</sequence>
<keyword evidence="3" id="KW-0378">Hydrolase</keyword>
<dbReference type="InterPro" id="IPR003615">
    <property type="entry name" value="HNH_nuc"/>
</dbReference>
<accession>A0A511AI09</accession>
<feature type="region of interest" description="Disordered" evidence="1">
    <location>
        <begin position="257"/>
        <end position="287"/>
    </location>
</feature>
<evidence type="ECO:0000313" key="4">
    <source>
        <dbReference type="Proteomes" id="UP000321225"/>
    </source>
</evidence>
<gene>
    <name evidence="3" type="ORF">MAE01_29960</name>
</gene>
<protein>
    <submittedName>
        <fullName evidence="3">HNH endonuclease</fullName>
    </submittedName>
</protein>
<keyword evidence="3" id="KW-0255">Endonuclease</keyword>
<dbReference type="Pfam" id="PF02720">
    <property type="entry name" value="DUF222"/>
    <property type="match status" value="1"/>
</dbReference>
<name>A0A511AI09_9MICO</name>
<dbReference type="Proteomes" id="UP000321225">
    <property type="component" value="Unassembled WGS sequence"/>
</dbReference>
<dbReference type="EMBL" id="BJUW01000020">
    <property type="protein sequence ID" value="GEK87820.1"/>
    <property type="molecule type" value="Genomic_DNA"/>
</dbReference>
<proteinExistence type="predicted"/>
<dbReference type="AlphaFoldDB" id="A0A511AI09"/>
<dbReference type="OrthoDB" id="5177627at2"/>
<reference evidence="3 4" key="1">
    <citation type="submission" date="2019-07" db="EMBL/GenBank/DDBJ databases">
        <title>Whole genome shotgun sequence of Microbacterium aerolatum NBRC 103071.</title>
        <authorList>
            <person name="Hosoyama A."/>
            <person name="Uohara A."/>
            <person name="Ohji S."/>
            <person name="Ichikawa N."/>
        </authorList>
    </citation>
    <scope>NUCLEOTIDE SEQUENCE [LARGE SCALE GENOMIC DNA]</scope>
    <source>
        <strain evidence="3 4">NBRC 103071</strain>
    </source>
</reference>
<organism evidence="3 4">
    <name type="scientific">Microbacterium aerolatum</name>
    <dbReference type="NCBI Taxonomy" id="153731"/>
    <lineage>
        <taxon>Bacteria</taxon>
        <taxon>Bacillati</taxon>
        <taxon>Actinomycetota</taxon>
        <taxon>Actinomycetes</taxon>
        <taxon>Micrococcales</taxon>
        <taxon>Microbacteriaceae</taxon>
        <taxon>Microbacterium</taxon>
    </lineage>
</organism>
<feature type="domain" description="HNH nuclease" evidence="2">
    <location>
        <begin position="389"/>
        <end position="441"/>
    </location>
</feature>
<evidence type="ECO:0000256" key="1">
    <source>
        <dbReference type="SAM" id="MobiDB-lite"/>
    </source>
</evidence>
<comment type="caution">
    <text evidence="3">The sequence shown here is derived from an EMBL/GenBank/DDBJ whole genome shotgun (WGS) entry which is preliminary data.</text>
</comment>